<proteinExistence type="predicted"/>
<evidence type="ECO:0000256" key="1">
    <source>
        <dbReference type="SAM" id="MobiDB-lite"/>
    </source>
</evidence>
<sequence length="37" mass="4327">MTEEHRKKNFAPTNPSKKQPDEQRRGQSKSNSRGKSR</sequence>
<dbReference type="STRING" id="482461.SAMN05216244_2949"/>
<protein>
    <submittedName>
        <fullName evidence="2">Uncharacterized protein</fullName>
    </submittedName>
</protein>
<gene>
    <name evidence="2" type="ORF">SAMN05216244_2949</name>
</gene>
<evidence type="ECO:0000313" key="2">
    <source>
        <dbReference type="EMBL" id="SDM57230.1"/>
    </source>
</evidence>
<organism evidence="2 3">
    <name type="scientific">Sediminibacillus halophilus</name>
    <dbReference type="NCBI Taxonomy" id="482461"/>
    <lineage>
        <taxon>Bacteria</taxon>
        <taxon>Bacillati</taxon>
        <taxon>Bacillota</taxon>
        <taxon>Bacilli</taxon>
        <taxon>Bacillales</taxon>
        <taxon>Bacillaceae</taxon>
        <taxon>Sediminibacillus</taxon>
    </lineage>
</organism>
<feature type="region of interest" description="Disordered" evidence="1">
    <location>
        <begin position="1"/>
        <end position="37"/>
    </location>
</feature>
<reference evidence="3" key="1">
    <citation type="submission" date="2016-10" db="EMBL/GenBank/DDBJ databases">
        <authorList>
            <person name="Varghese N."/>
            <person name="Submissions S."/>
        </authorList>
    </citation>
    <scope>NUCLEOTIDE SEQUENCE [LARGE SCALE GENOMIC DNA]</scope>
    <source>
        <strain evidence="3">CGMCC 1.6199</strain>
    </source>
</reference>
<dbReference type="Proteomes" id="UP000182347">
    <property type="component" value="Unassembled WGS sequence"/>
</dbReference>
<evidence type="ECO:0000313" key="3">
    <source>
        <dbReference type="Proteomes" id="UP000182347"/>
    </source>
</evidence>
<keyword evidence="3" id="KW-1185">Reference proteome</keyword>
<dbReference type="EMBL" id="FNHF01000003">
    <property type="protein sequence ID" value="SDM57230.1"/>
    <property type="molecule type" value="Genomic_DNA"/>
</dbReference>
<accession>A0A1G9UB95</accession>
<name>A0A1G9UB95_9BACI</name>
<dbReference type="AlphaFoldDB" id="A0A1G9UB95"/>